<protein>
    <submittedName>
        <fullName evidence="1">Uncharacterized protein</fullName>
    </submittedName>
</protein>
<accession>A0ABZ1TNQ1</accession>
<organism evidence="1 2">
    <name type="scientific">Streptomyces virginiae</name>
    <name type="common">Streptomyces cinnamonensis</name>
    <dbReference type="NCBI Taxonomy" id="1961"/>
    <lineage>
        <taxon>Bacteria</taxon>
        <taxon>Bacillati</taxon>
        <taxon>Actinomycetota</taxon>
        <taxon>Actinomycetes</taxon>
        <taxon>Kitasatosporales</taxon>
        <taxon>Streptomycetaceae</taxon>
        <taxon>Streptomyces</taxon>
    </lineage>
</organism>
<proteinExistence type="predicted"/>
<sequence>MALHVGPGEATTPLVAVRTGVVQAVGGAAMKTTWHAKLLGVRAVDAGPGQVAGVMKRRPAVLSGVL</sequence>
<gene>
    <name evidence="1" type="ORF">OG517_34425</name>
</gene>
<evidence type="ECO:0000313" key="1">
    <source>
        <dbReference type="EMBL" id="WUQ16104.1"/>
    </source>
</evidence>
<dbReference type="RefSeq" id="WP_328964439.1">
    <property type="nucleotide sequence ID" value="NZ_CP108090.1"/>
</dbReference>
<evidence type="ECO:0000313" key="2">
    <source>
        <dbReference type="Proteomes" id="UP001432039"/>
    </source>
</evidence>
<keyword evidence="2" id="KW-1185">Reference proteome</keyword>
<dbReference type="EMBL" id="CP108090">
    <property type="protein sequence ID" value="WUQ16104.1"/>
    <property type="molecule type" value="Genomic_DNA"/>
</dbReference>
<dbReference type="Proteomes" id="UP001432039">
    <property type="component" value="Chromosome"/>
</dbReference>
<name>A0ABZ1TNQ1_STRVG</name>
<reference evidence="1" key="1">
    <citation type="submission" date="2022-10" db="EMBL/GenBank/DDBJ databases">
        <title>The complete genomes of actinobacterial strains from the NBC collection.</title>
        <authorList>
            <person name="Joergensen T.S."/>
            <person name="Alvarez Arevalo M."/>
            <person name="Sterndorff E.B."/>
            <person name="Faurdal D."/>
            <person name="Vuksanovic O."/>
            <person name="Mourched A.-S."/>
            <person name="Charusanti P."/>
            <person name="Shaw S."/>
            <person name="Blin K."/>
            <person name="Weber T."/>
        </authorList>
    </citation>
    <scope>NUCLEOTIDE SEQUENCE</scope>
    <source>
        <strain evidence="1">NBC_00248</strain>
    </source>
</reference>